<proteinExistence type="inferred from homology"/>
<name>A0A4W5QS72_9TELE</name>
<evidence type="ECO:0000313" key="4">
    <source>
        <dbReference type="Ensembl" id="ENSHHUP00000076583.1"/>
    </source>
</evidence>
<feature type="region of interest" description="Disordered" evidence="3">
    <location>
        <begin position="127"/>
        <end position="152"/>
    </location>
</feature>
<dbReference type="PANTHER" id="PTHR15073:SF5">
    <property type="entry name" value="MAP7 DOMAIN-CONTAINING PROTEIN 3"/>
    <property type="match status" value="1"/>
</dbReference>
<keyword evidence="5" id="KW-1185">Reference proteome</keyword>
<keyword evidence="2" id="KW-0175">Coiled coil</keyword>
<feature type="compositionally biased region" description="Basic and acidic residues" evidence="3">
    <location>
        <begin position="12"/>
        <end position="24"/>
    </location>
</feature>
<dbReference type="PANTHER" id="PTHR15073">
    <property type="entry name" value="MICROTUBULE-ASSOCIATED PROTEIN"/>
    <property type="match status" value="1"/>
</dbReference>
<dbReference type="InterPro" id="IPR051483">
    <property type="entry name" value="MAP7_domain-containing"/>
</dbReference>
<reference evidence="5" key="1">
    <citation type="submission" date="2018-06" db="EMBL/GenBank/DDBJ databases">
        <title>Genome assembly of Danube salmon.</title>
        <authorList>
            <person name="Macqueen D.J."/>
            <person name="Gundappa M.K."/>
        </authorList>
    </citation>
    <scope>NUCLEOTIDE SEQUENCE [LARGE SCALE GENOMIC DNA]</scope>
</reference>
<dbReference type="AlphaFoldDB" id="A0A4W5QS72"/>
<sequence>MLQEHYEAVMRRTLERSQRVEQRQKRWSWGGISESDNRPGDPDAGASSPVAIVISPASPEKPPRTQADKRSTSTMNLKQPADSGINRRLSSSSATLIKSPDKTRKPLASPVDGGFLSRLLTPTQASIARSKSAAALSEGGEAPGNPHRGDPL</sequence>
<evidence type="ECO:0000256" key="1">
    <source>
        <dbReference type="ARBA" id="ARBA00007525"/>
    </source>
</evidence>
<feature type="region of interest" description="Disordered" evidence="3">
    <location>
        <begin position="12"/>
        <end position="114"/>
    </location>
</feature>
<reference evidence="4" key="2">
    <citation type="submission" date="2025-08" db="UniProtKB">
        <authorList>
            <consortium name="Ensembl"/>
        </authorList>
    </citation>
    <scope>IDENTIFICATION</scope>
</reference>
<comment type="similarity">
    <text evidence="1">Belongs to the MAP7 family.</text>
</comment>
<dbReference type="Proteomes" id="UP000314982">
    <property type="component" value="Unassembled WGS sequence"/>
</dbReference>
<dbReference type="GO" id="GO:0015630">
    <property type="term" value="C:microtubule cytoskeleton"/>
    <property type="evidence" value="ECO:0007669"/>
    <property type="project" value="TreeGrafter"/>
</dbReference>
<dbReference type="GeneTree" id="ENSGT00950000182941"/>
<feature type="compositionally biased region" description="Basic and acidic residues" evidence="3">
    <location>
        <begin position="61"/>
        <end position="71"/>
    </location>
</feature>
<evidence type="ECO:0000256" key="2">
    <source>
        <dbReference type="ARBA" id="ARBA00023054"/>
    </source>
</evidence>
<protein>
    <submittedName>
        <fullName evidence="4">Uncharacterized protein</fullName>
    </submittedName>
</protein>
<evidence type="ECO:0000256" key="3">
    <source>
        <dbReference type="SAM" id="MobiDB-lite"/>
    </source>
</evidence>
<reference evidence="4" key="3">
    <citation type="submission" date="2025-09" db="UniProtKB">
        <authorList>
            <consortium name="Ensembl"/>
        </authorList>
    </citation>
    <scope>IDENTIFICATION</scope>
</reference>
<organism evidence="4 5">
    <name type="scientific">Hucho hucho</name>
    <name type="common">huchen</name>
    <dbReference type="NCBI Taxonomy" id="62062"/>
    <lineage>
        <taxon>Eukaryota</taxon>
        <taxon>Metazoa</taxon>
        <taxon>Chordata</taxon>
        <taxon>Craniata</taxon>
        <taxon>Vertebrata</taxon>
        <taxon>Euteleostomi</taxon>
        <taxon>Actinopterygii</taxon>
        <taxon>Neopterygii</taxon>
        <taxon>Teleostei</taxon>
        <taxon>Protacanthopterygii</taxon>
        <taxon>Salmoniformes</taxon>
        <taxon>Salmonidae</taxon>
        <taxon>Salmoninae</taxon>
        <taxon>Hucho</taxon>
    </lineage>
</organism>
<dbReference type="Ensembl" id="ENSHHUT00000079080.1">
    <property type="protein sequence ID" value="ENSHHUP00000076583.1"/>
    <property type="gene ID" value="ENSHHUG00000044798.1"/>
</dbReference>
<accession>A0A4W5QS72</accession>
<evidence type="ECO:0000313" key="5">
    <source>
        <dbReference type="Proteomes" id="UP000314982"/>
    </source>
</evidence>
<dbReference type="GO" id="GO:0000226">
    <property type="term" value="P:microtubule cytoskeleton organization"/>
    <property type="evidence" value="ECO:0007669"/>
    <property type="project" value="TreeGrafter"/>
</dbReference>